<dbReference type="GeneID" id="11263528"/>
<dbReference type="InterPro" id="IPR045865">
    <property type="entry name" value="ACT-like_dom_sf"/>
</dbReference>
<dbReference type="HOGENOM" id="CLU_035008_0_2_2"/>
<dbReference type="InterPro" id="IPR001086">
    <property type="entry name" value="Preph_deHydtase"/>
</dbReference>
<evidence type="ECO:0000256" key="3">
    <source>
        <dbReference type="ARBA" id="ARBA00022605"/>
    </source>
</evidence>
<dbReference type="GO" id="GO:0009094">
    <property type="term" value="P:L-phenylalanine biosynthetic process"/>
    <property type="evidence" value="ECO:0007669"/>
    <property type="project" value="UniProtKB-UniPathway"/>
</dbReference>
<evidence type="ECO:0000313" key="10">
    <source>
        <dbReference type="Proteomes" id="UP000002654"/>
    </source>
</evidence>
<gene>
    <name evidence="9" type="primary">pheA</name>
    <name evidence="9" type="ordered locus">TTX_0528</name>
</gene>
<evidence type="ECO:0000259" key="8">
    <source>
        <dbReference type="PROSITE" id="PS51671"/>
    </source>
</evidence>
<keyword evidence="6" id="KW-0456">Lyase</keyword>
<dbReference type="EMBL" id="FN869859">
    <property type="protein sequence ID" value="CCC81193.1"/>
    <property type="molecule type" value="Genomic_DNA"/>
</dbReference>
<dbReference type="PANTHER" id="PTHR21022:SF19">
    <property type="entry name" value="PREPHENATE DEHYDRATASE-RELATED"/>
    <property type="match status" value="1"/>
</dbReference>
<dbReference type="PaxDb" id="768679-TTX_0528"/>
<dbReference type="PATRIC" id="fig|768679.9.peg.543"/>
<evidence type="ECO:0000256" key="2">
    <source>
        <dbReference type="ARBA" id="ARBA00013147"/>
    </source>
</evidence>
<organism evidence="9 10">
    <name type="scientific">Thermoproteus tenax (strain ATCC 35583 / DSM 2078 / JCM 9277 / NBRC 100435 / Kra 1)</name>
    <dbReference type="NCBI Taxonomy" id="768679"/>
    <lineage>
        <taxon>Archaea</taxon>
        <taxon>Thermoproteota</taxon>
        <taxon>Thermoprotei</taxon>
        <taxon>Thermoproteales</taxon>
        <taxon>Thermoproteaceae</taxon>
        <taxon>Thermoproteus</taxon>
    </lineage>
</organism>
<dbReference type="KEGG" id="ttn:TTX_0528"/>
<dbReference type="SUPFAM" id="SSF53850">
    <property type="entry name" value="Periplasmic binding protein-like II"/>
    <property type="match status" value="1"/>
</dbReference>
<protein>
    <recommendedName>
        <fullName evidence="2">prephenate dehydratase</fullName>
        <ecNumber evidence="2">4.2.1.51</ecNumber>
    </recommendedName>
</protein>
<dbReference type="PROSITE" id="PS51171">
    <property type="entry name" value="PREPHENATE_DEHYDR_3"/>
    <property type="match status" value="1"/>
</dbReference>
<dbReference type="EC" id="4.2.1.51" evidence="2"/>
<keyword evidence="4" id="KW-0057">Aromatic amino acid biosynthesis</keyword>
<dbReference type="AlphaFoldDB" id="G4RNP9"/>
<feature type="domain" description="Prephenate dehydratase" evidence="7">
    <location>
        <begin position="50"/>
        <end position="214"/>
    </location>
</feature>
<dbReference type="Pfam" id="PF01842">
    <property type="entry name" value="ACT"/>
    <property type="match status" value="1"/>
</dbReference>
<dbReference type="InterPro" id="IPR002912">
    <property type="entry name" value="ACT_dom"/>
</dbReference>
<dbReference type="GO" id="GO:0004664">
    <property type="term" value="F:prephenate dehydratase activity"/>
    <property type="evidence" value="ECO:0007669"/>
    <property type="project" value="UniProtKB-EC"/>
</dbReference>
<keyword evidence="5" id="KW-0584">Phenylalanine biosynthesis</keyword>
<dbReference type="OrthoDB" id="8755at2157"/>
<evidence type="ECO:0000313" key="9">
    <source>
        <dbReference type="EMBL" id="CCC81193.1"/>
    </source>
</evidence>
<proteinExistence type="predicted"/>
<dbReference type="eggNOG" id="arCOG00255">
    <property type="taxonomic scope" value="Archaea"/>
</dbReference>
<keyword evidence="10" id="KW-1185">Reference proteome</keyword>
<dbReference type="PANTHER" id="PTHR21022">
    <property type="entry name" value="PREPHENATE DEHYDRATASE P PROTEIN"/>
    <property type="match status" value="1"/>
</dbReference>
<dbReference type="CDD" id="cd04905">
    <property type="entry name" value="ACT_CM-PDT"/>
    <property type="match status" value="1"/>
</dbReference>
<feature type="domain" description="ACT" evidence="8">
    <location>
        <begin position="224"/>
        <end position="298"/>
    </location>
</feature>
<name>G4RNP9_THETK</name>
<dbReference type="PIRSF" id="PIRSF001500">
    <property type="entry name" value="Chor_mut_pdt_Ppr"/>
    <property type="match status" value="1"/>
</dbReference>
<comment type="pathway">
    <text evidence="1">Amino-acid biosynthesis; L-phenylalanine biosynthesis; phenylpyruvate from prephenate: step 1/1.</text>
</comment>
<dbReference type="Gene3D" id="3.30.70.260">
    <property type="match status" value="1"/>
</dbReference>
<dbReference type="GO" id="GO:0005737">
    <property type="term" value="C:cytoplasm"/>
    <property type="evidence" value="ECO:0007669"/>
    <property type="project" value="TreeGrafter"/>
</dbReference>
<dbReference type="Proteomes" id="UP000002654">
    <property type="component" value="Chromosome"/>
</dbReference>
<evidence type="ECO:0000259" key="7">
    <source>
        <dbReference type="PROSITE" id="PS51171"/>
    </source>
</evidence>
<dbReference type="Gene3D" id="3.40.190.10">
    <property type="entry name" value="Periplasmic binding protein-like II"/>
    <property type="match status" value="2"/>
</dbReference>
<dbReference type="PROSITE" id="PS51671">
    <property type="entry name" value="ACT"/>
    <property type="match status" value="1"/>
</dbReference>
<accession>G4RNP9</accession>
<evidence type="ECO:0000256" key="4">
    <source>
        <dbReference type="ARBA" id="ARBA00023141"/>
    </source>
</evidence>
<dbReference type="SUPFAM" id="SSF55021">
    <property type="entry name" value="ACT-like"/>
    <property type="match status" value="1"/>
</dbReference>
<dbReference type="RefSeq" id="WP_014126450.1">
    <property type="nucleotide sequence ID" value="NC_016070.1"/>
</dbReference>
<dbReference type="UniPathway" id="UPA00121">
    <property type="reaction ID" value="UER00345"/>
</dbReference>
<evidence type="ECO:0000256" key="5">
    <source>
        <dbReference type="ARBA" id="ARBA00023222"/>
    </source>
</evidence>
<keyword evidence="3" id="KW-0028">Amino-acid biosynthesis</keyword>
<evidence type="ECO:0000256" key="1">
    <source>
        <dbReference type="ARBA" id="ARBA00004741"/>
    </source>
</evidence>
<sequence length="302" mass="32696">MPYGLRGVHDLELKIAELIEERASCPQPPRVGGDLGRFLAELISRRSKPTVAYLGPEKSFTWEAAAAYLPGARLAPLRAISEVFDAVESGAADLGVVPFINSLEGPVGETVDSLATRSLSISVVLELKIVLCFAARGTPKVIYSHPYAIAQARRLVASLGAQIVYTNSTAEAVEVFKSCENCGVIASPRALEGFEAKCGVQDADSFTRFAVVSREAPKAGSYAALIFAVPNVPGALYKALEPIAQAGVNMTLIYSRPTRLSPWDYFFLVELQIRDGLGELVERLRPRTTLLKVVGRYEIVRI</sequence>
<dbReference type="InterPro" id="IPR008242">
    <property type="entry name" value="Chor_mutase/pphenate_deHydtase"/>
</dbReference>
<reference evidence="9 10" key="1">
    <citation type="journal article" date="2011" name="PLoS ONE">
        <title>The complete genome sequence of Thermoproteus tenax: a physiologically versatile member of the Crenarchaeota.</title>
        <authorList>
            <person name="Siebers B."/>
            <person name="Zaparty M."/>
            <person name="Raddatz G."/>
            <person name="Tjaden B."/>
            <person name="Albers S.V."/>
            <person name="Bell S.D."/>
            <person name="Blombach F."/>
            <person name="Kletzin A."/>
            <person name="Kyrpides N."/>
            <person name="Lanz C."/>
            <person name="Plagens A."/>
            <person name="Rampp M."/>
            <person name="Rosinus A."/>
            <person name="von Jan M."/>
            <person name="Makarova K.S."/>
            <person name="Klenk H.P."/>
            <person name="Schuster S.C."/>
            <person name="Hensel R."/>
        </authorList>
    </citation>
    <scope>NUCLEOTIDE SEQUENCE [LARGE SCALE GENOMIC DNA]</scope>
    <source>
        <strain evidence="10">ATCC 35583 / DSM 2078 / JCM 9277 / NBRC 100435 / Kra 1</strain>
    </source>
</reference>
<dbReference type="Pfam" id="PF00800">
    <property type="entry name" value="PDT"/>
    <property type="match status" value="1"/>
</dbReference>
<evidence type="ECO:0000256" key="6">
    <source>
        <dbReference type="ARBA" id="ARBA00023239"/>
    </source>
</evidence>
<dbReference type="STRING" id="768679.TTX_0528"/>